<dbReference type="InterPro" id="IPR005501">
    <property type="entry name" value="LamB/YcsF/PxpA-like"/>
</dbReference>
<comment type="subunit">
    <text evidence="1">Forms a complex composed of PxpA, PxpB and PxpC.</text>
</comment>
<dbReference type="InterPro" id="IPR011330">
    <property type="entry name" value="Glyco_hydro/deAcase_b/a-brl"/>
</dbReference>
<dbReference type="GO" id="GO:0005975">
    <property type="term" value="P:carbohydrate metabolic process"/>
    <property type="evidence" value="ECO:0007669"/>
    <property type="project" value="InterPro"/>
</dbReference>
<accession>A0AB94IW75</accession>
<keyword evidence="1" id="KW-0067">ATP-binding</keyword>
<gene>
    <name evidence="1" type="primary">pxpA</name>
    <name evidence="2" type="ORF">SY1_05590</name>
</gene>
<dbReference type="CDD" id="cd10787">
    <property type="entry name" value="LamB_YcsF_like"/>
    <property type="match status" value="1"/>
</dbReference>
<comment type="function">
    <text evidence="1">Catalyzes the cleavage of 5-oxoproline to form L-glutamate coupled to the hydrolysis of ATP to ADP and inorganic phosphate.</text>
</comment>
<dbReference type="SUPFAM" id="SSF88713">
    <property type="entry name" value="Glycoside hydrolase/deacetylase"/>
    <property type="match status" value="1"/>
</dbReference>
<dbReference type="KEGG" id="sbr:SY1_05590"/>
<reference evidence="3" key="1">
    <citation type="submission" date="2010-03" db="EMBL/GenBank/DDBJ databases">
        <title>The genome sequence of Synergistetes sp. SGP1.</title>
        <authorList>
            <consortium name="metaHIT consortium -- http://www.metahit.eu/"/>
            <person name="Pajon A."/>
            <person name="Turner K."/>
            <person name="Parkhill J."/>
            <person name="Wade W."/>
            <person name="Vartoukian S."/>
        </authorList>
    </citation>
    <scope>NUCLEOTIDE SEQUENCE [LARGE SCALE GENOMIC DNA]</scope>
    <source>
        <strain evidence="3">SGP1</strain>
    </source>
</reference>
<keyword evidence="1" id="KW-0547">Nucleotide-binding</keyword>
<dbReference type="NCBIfam" id="NF003814">
    <property type="entry name" value="PRK05406.1-3"/>
    <property type="match status" value="1"/>
</dbReference>
<evidence type="ECO:0000313" key="2">
    <source>
        <dbReference type="EMBL" id="CBL27961.1"/>
    </source>
</evidence>
<reference evidence="2 3" key="2">
    <citation type="submission" date="2010-03" db="EMBL/GenBank/DDBJ databases">
        <authorList>
            <person name="Pajon A."/>
        </authorList>
    </citation>
    <scope>NUCLEOTIDE SEQUENCE [LARGE SCALE GENOMIC DNA]</scope>
    <source>
        <strain evidence="2 3">SGP1</strain>
    </source>
</reference>
<dbReference type="GO" id="GO:0005524">
    <property type="term" value="F:ATP binding"/>
    <property type="evidence" value="ECO:0007669"/>
    <property type="project" value="UniProtKB-UniRule"/>
</dbReference>
<dbReference type="Pfam" id="PF03746">
    <property type="entry name" value="LamB_YcsF"/>
    <property type="match status" value="1"/>
</dbReference>
<comment type="similarity">
    <text evidence="1">Belongs to the LamB/PxpA family.</text>
</comment>
<organism evidence="2 3">
    <name type="scientific">Fretibacterium fastidiosum</name>
    <dbReference type="NCBI Taxonomy" id="651822"/>
    <lineage>
        <taxon>Bacteria</taxon>
        <taxon>Thermotogati</taxon>
        <taxon>Synergistota</taxon>
        <taxon>Synergistia</taxon>
        <taxon>Synergistales</taxon>
        <taxon>Aminobacteriaceae</taxon>
        <taxon>Fretibacterium</taxon>
    </lineage>
</organism>
<dbReference type="EMBL" id="FP929056">
    <property type="protein sequence ID" value="CBL27961.1"/>
    <property type="molecule type" value="Genomic_DNA"/>
</dbReference>
<dbReference type="AlphaFoldDB" id="A0AB94IW75"/>
<comment type="catalytic activity">
    <reaction evidence="1">
        <text>5-oxo-L-proline + ATP + 2 H2O = L-glutamate + ADP + phosphate + H(+)</text>
        <dbReference type="Rhea" id="RHEA:10348"/>
        <dbReference type="ChEBI" id="CHEBI:15377"/>
        <dbReference type="ChEBI" id="CHEBI:15378"/>
        <dbReference type="ChEBI" id="CHEBI:29985"/>
        <dbReference type="ChEBI" id="CHEBI:30616"/>
        <dbReference type="ChEBI" id="CHEBI:43474"/>
        <dbReference type="ChEBI" id="CHEBI:58402"/>
        <dbReference type="ChEBI" id="CHEBI:456216"/>
        <dbReference type="EC" id="3.5.2.9"/>
    </reaction>
</comment>
<dbReference type="NCBIfam" id="NF003816">
    <property type="entry name" value="PRK05406.1-5"/>
    <property type="match status" value="1"/>
</dbReference>
<dbReference type="RefSeq" id="WP_015556108.1">
    <property type="nucleotide sequence ID" value="NC_021038.1"/>
</dbReference>
<dbReference type="PANTHER" id="PTHR30292:SF0">
    <property type="entry name" value="5-OXOPROLINASE SUBUNIT A"/>
    <property type="match status" value="1"/>
</dbReference>
<protein>
    <recommendedName>
        <fullName evidence="1">5-oxoprolinase subunit A</fullName>
        <shortName evidence="1">5-OPase subunit A</shortName>
        <ecNumber evidence="1">3.5.2.9</ecNumber>
    </recommendedName>
    <alternativeName>
        <fullName evidence="1">5-oxoprolinase (ATP-hydrolyzing) subunit A</fullName>
    </alternativeName>
</protein>
<keyword evidence="1" id="KW-0378">Hydrolase</keyword>
<dbReference type="Gene3D" id="3.20.20.370">
    <property type="entry name" value="Glycoside hydrolase/deacetylase"/>
    <property type="match status" value="1"/>
</dbReference>
<name>A0AB94IW75_9BACT</name>
<evidence type="ECO:0000256" key="1">
    <source>
        <dbReference type="HAMAP-Rule" id="MF_00691"/>
    </source>
</evidence>
<dbReference type="HAMAP" id="MF_00691">
    <property type="entry name" value="PxpA"/>
    <property type="match status" value="1"/>
</dbReference>
<dbReference type="PANTHER" id="PTHR30292">
    <property type="entry name" value="UNCHARACTERIZED PROTEIN YBGL-RELATED"/>
    <property type="match status" value="1"/>
</dbReference>
<proteinExistence type="inferred from homology"/>
<dbReference type="EC" id="3.5.2.9" evidence="1"/>
<dbReference type="GO" id="GO:0017168">
    <property type="term" value="F:5-oxoprolinase (ATP-hydrolyzing) activity"/>
    <property type="evidence" value="ECO:0007669"/>
    <property type="project" value="UniProtKB-UniRule"/>
</dbReference>
<dbReference type="Proteomes" id="UP000008957">
    <property type="component" value="Chromosome"/>
</dbReference>
<sequence>MFRIDLNSDMGESFGAYTIGGDEEVIKFVTSANVACGFHAGDPMVMDRTVKMARERGVAVGAHPGYPDLQGFGRRKMALTPLEIKNDVKYQIGALKAFVEAEGMRLQHVAPHGALGNLCQYDRDASRAICEAVREVDDSLIVYYCAGAVLGEEAASAGLDAKAEIFVDRAYQDDLSLVPRKTPGAMITDEDVAIARCVRMVKEGRVTALSGRELEIKGDTLCVHGDGPKALDFVRKIRKAFEREGIAVCNFQC</sequence>
<keyword evidence="3" id="KW-1185">Reference proteome</keyword>
<evidence type="ECO:0000313" key="3">
    <source>
        <dbReference type="Proteomes" id="UP000008957"/>
    </source>
</evidence>